<accession>G8H2Q1</accession>
<gene>
    <name evidence="1" type="primary">HD1</name>
</gene>
<organism evidence="1">
    <name type="scientific">Rhodotorula diobovata</name>
    <dbReference type="NCBI Taxonomy" id="5288"/>
    <lineage>
        <taxon>Eukaryota</taxon>
        <taxon>Fungi</taxon>
        <taxon>Dikarya</taxon>
        <taxon>Basidiomycota</taxon>
        <taxon>Pucciniomycotina</taxon>
        <taxon>Microbotryomycetes</taxon>
        <taxon>Sporidiobolales</taxon>
        <taxon>Sporidiobolaceae</taxon>
        <taxon>Rhodotorula</taxon>
    </lineage>
</organism>
<feature type="non-terminal residue" evidence="1">
    <location>
        <position position="144"/>
    </location>
</feature>
<keyword evidence="1" id="KW-0238">DNA-binding</keyword>
<keyword evidence="1" id="KW-0371">Homeobox</keyword>
<proteinExistence type="predicted"/>
<protein>
    <submittedName>
        <fullName evidence="1">Homeodomain transcription factor HD1</fullName>
    </submittedName>
</protein>
<dbReference type="GO" id="GO:0003677">
    <property type="term" value="F:DNA binding"/>
    <property type="evidence" value="ECO:0007669"/>
    <property type="project" value="UniProtKB-KW"/>
</dbReference>
<name>G8H2Q1_9BASI</name>
<dbReference type="AlphaFoldDB" id="G8H2Q1"/>
<sequence length="144" mass="16178">MATLDAQLAAEIEACQAAYLEALATGQSLSIVDRCDTIFRRAADARDYGELTPRTTLKLVDFARRIRIISAHLGNLEVAIDEVKYDVLDQSRRLLSMPYVSMNNASPPPEPTVDDQAHCAPYREWFRANFTNPYPSAHDKDHLL</sequence>
<dbReference type="EMBL" id="JN246622">
    <property type="protein sequence ID" value="AER30257.1"/>
    <property type="molecule type" value="Genomic_DNA"/>
</dbReference>
<evidence type="ECO:0000313" key="1">
    <source>
        <dbReference type="EMBL" id="AER30257.1"/>
    </source>
</evidence>
<reference evidence="1" key="1">
    <citation type="journal article" date="2011" name="BMC Evol. Biol.">
        <title>Evidence for maintenance of sex determinants but not of sexual stages in red yeasts, a group of early diverged basidiomycetes.</title>
        <authorList>
            <person name="Coelho M.A."/>
            <person name="Goncalves P."/>
            <person name="Sampaio J.P."/>
        </authorList>
    </citation>
    <scope>NUCLEOTIDE SEQUENCE</scope>
    <source>
        <strain evidence="1">PYCC 2920</strain>
    </source>
</reference>